<dbReference type="GO" id="GO:0005576">
    <property type="term" value="C:extracellular region"/>
    <property type="evidence" value="ECO:0007669"/>
    <property type="project" value="UniProtKB-SubCell"/>
</dbReference>
<keyword evidence="12" id="KW-1185">Reference proteome</keyword>
<evidence type="ECO:0000256" key="1">
    <source>
        <dbReference type="ARBA" id="ARBA00004613"/>
    </source>
</evidence>
<dbReference type="CDD" id="cd00054">
    <property type="entry name" value="EGF_CA"/>
    <property type="match status" value="3"/>
</dbReference>
<sequence length="449" mass="51133">MKILTLLPLIFVIHFSLAKHSYQLTKIIDDCISHGDHHFLKFDDCSAPPQHLLSKMDEKFQTLCKNSFKIACLNTKFHSHCENGVKFAKQNGDCDLSSSDVSFKKCCTACKFGQNLKSSSGHCSNSLKRFDTHTASIIDDCCNSFVDILVNDDNHADKDASICAQYDLCGDNEDCIDLPKSDFECRCKNGFRRNEISNACVDINECEEIVNICDEFGICLNKMGSYECKKCPNGFKPGKFTSAEDFECIDIDECAENPCESDKICQNLKGGFECISIDVLSTNCTAGFEMIDDKCFDVNECKIGICEKDEHCTNLKGSFRCEKIQCDPGYINYPKTNCLREPCTKLGINCHKHPIRVSHFFTVVDRFTKDTNRKLFKIESQGLKNYKSFKPVGFNREYFVLKITKGFEAIVSMKKAPMEDQKFEIHMNVYNNRNTLEGHQIYIYHVYVQ</sequence>
<dbReference type="PROSITE" id="PS50026">
    <property type="entry name" value="EGF_3"/>
    <property type="match status" value="1"/>
</dbReference>
<dbReference type="Gene3D" id="2.10.25.10">
    <property type="entry name" value="Laminin"/>
    <property type="match status" value="4"/>
</dbReference>
<evidence type="ECO:0000256" key="9">
    <source>
        <dbReference type="SAM" id="SignalP"/>
    </source>
</evidence>
<dbReference type="InterPro" id="IPR000742">
    <property type="entry name" value="EGF"/>
</dbReference>
<dbReference type="Proteomes" id="UP001107558">
    <property type="component" value="Chromosome 4"/>
</dbReference>
<evidence type="ECO:0000313" key="12">
    <source>
        <dbReference type="Proteomes" id="UP001107558"/>
    </source>
</evidence>
<dbReference type="Pfam" id="PF07645">
    <property type="entry name" value="EGF_CA"/>
    <property type="match status" value="3"/>
</dbReference>
<accession>A0A9J6BE81</accession>
<dbReference type="SUPFAM" id="SSF57196">
    <property type="entry name" value="EGF/Laminin"/>
    <property type="match status" value="3"/>
</dbReference>
<keyword evidence="2" id="KW-0964">Secreted</keyword>
<organism evidence="11 12">
    <name type="scientific">Polypedilum vanderplanki</name>
    <name type="common">Sleeping chironomid midge</name>
    <dbReference type="NCBI Taxonomy" id="319348"/>
    <lineage>
        <taxon>Eukaryota</taxon>
        <taxon>Metazoa</taxon>
        <taxon>Ecdysozoa</taxon>
        <taxon>Arthropoda</taxon>
        <taxon>Hexapoda</taxon>
        <taxon>Insecta</taxon>
        <taxon>Pterygota</taxon>
        <taxon>Neoptera</taxon>
        <taxon>Endopterygota</taxon>
        <taxon>Diptera</taxon>
        <taxon>Nematocera</taxon>
        <taxon>Chironomoidea</taxon>
        <taxon>Chironomidae</taxon>
        <taxon>Chironominae</taxon>
        <taxon>Polypedilum</taxon>
        <taxon>Polypedilum</taxon>
    </lineage>
</organism>
<feature type="chain" id="PRO_5039944716" description="EGF-like domain-containing protein" evidence="9">
    <location>
        <begin position="19"/>
        <end position="449"/>
    </location>
</feature>
<dbReference type="EMBL" id="JADBJN010000004">
    <property type="protein sequence ID" value="KAG5667912.1"/>
    <property type="molecule type" value="Genomic_DNA"/>
</dbReference>
<comment type="subcellular location">
    <subcellularLocation>
        <location evidence="1">Secreted</location>
    </subcellularLocation>
</comment>
<dbReference type="SMART" id="SM00179">
    <property type="entry name" value="EGF_CA"/>
    <property type="match status" value="4"/>
</dbReference>
<evidence type="ECO:0000256" key="2">
    <source>
        <dbReference type="ARBA" id="ARBA00022525"/>
    </source>
</evidence>
<dbReference type="SMART" id="SM00181">
    <property type="entry name" value="EGF"/>
    <property type="match status" value="4"/>
</dbReference>
<dbReference type="FunFam" id="2.10.25.10:FF:000014">
    <property type="entry name" value="Latent-transforming growth factor beta-binding protein 3"/>
    <property type="match status" value="1"/>
</dbReference>
<proteinExistence type="predicted"/>
<evidence type="ECO:0000256" key="6">
    <source>
        <dbReference type="ARBA" id="ARBA00023157"/>
    </source>
</evidence>
<evidence type="ECO:0000256" key="7">
    <source>
        <dbReference type="ARBA" id="ARBA00023180"/>
    </source>
</evidence>
<keyword evidence="4 9" id="KW-0732">Signal</keyword>
<feature type="signal peptide" evidence="9">
    <location>
        <begin position="1"/>
        <end position="18"/>
    </location>
</feature>
<dbReference type="PANTHER" id="PTHR24034:SF89">
    <property type="entry name" value="COMPLEMENT COMPONENT C1Q RECEPTOR"/>
    <property type="match status" value="1"/>
</dbReference>
<gene>
    <name evidence="11" type="ORF">PVAND_015877</name>
</gene>
<evidence type="ECO:0000256" key="4">
    <source>
        <dbReference type="ARBA" id="ARBA00022729"/>
    </source>
</evidence>
<reference evidence="11" key="1">
    <citation type="submission" date="2021-03" db="EMBL/GenBank/DDBJ databases">
        <title>Chromosome level genome of the anhydrobiotic midge Polypedilum vanderplanki.</title>
        <authorList>
            <person name="Yoshida Y."/>
            <person name="Kikawada T."/>
            <person name="Gusev O."/>
        </authorList>
    </citation>
    <scope>NUCLEOTIDE SEQUENCE</scope>
    <source>
        <strain evidence="11">NIAS01</strain>
        <tissue evidence="11">Whole body or cell culture</tissue>
    </source>
</reference>
<comment type="caution">
    <text evidence="11">The sequence shown here is derived from an EMBL/GenBank/DDBJ whole genome shotgun (WGS) entry which is preliminary data.</text>
</comment>
<dbReference type="InterPro" id="IPR049883">
    <property type="entry name" value="NOTCH1_EGF-like"/>
</dbReference>
<dbReference type="PANTHER" id="PTHR24034">
    <property type="entry name" value="EGF-LIKE DOMAIN-CONTAINING PROTEIN"/>
    <property type="match status" value="1"/>
</dbReference>
<comment type="caution">
    <text evidence="8">Lacks conserved residue(s) required for the propagation of feature annotation.</text>
</comment>
<name>A0A9J6BE81_POLVA</name>
<keyword evidence="6" id="KW-1015">Disulfide bond</keyword>
<dbReference type="GO" id="GO:0005509">
    <property type="term" value="F:calcium ion binding"/>
    <property type="evidence" value="ECO:0007669"/>
    <property type="project" value="InterPro"/>
</dbReference>
<protein>
    <recommendedName>
        <fullName evidence="10">EGF-like domain-containing protein</fullName>
    </recommendedName>
</protein>
<keyword evidence="5" id="KW-0677">Repeat</keyword>
<evidence type="ECO:0000256" key="5">
    <source>
        <dbReference type="ARBA" id="ARBA00022737"/>
    </source>
</evidence>
<dbReference type="PROSITE" id="PS01187">
    <property type="entry name" value="EGF_CA"/>
    <property type="match status" value="2"/>
</dbReference>
<dbReference type="InterPro" id="IPR018097">
    <property type="entry name" value="EGF_Ca-bd_CS"/>
</dbReference>
<dbReference type="InterPro" id="IPR001881">
    <property type="entry name" value="EGF-like_Ca-bd_dom"/>
</dbReference>
<dbReference type="AlphaFoldDB" id="A0A9J6BE81"/>
<evidence type="ECO:0000256" key="8">
    <source>
        <dbReference type="PROSITE-ProRule" id="PRU00076"/>
    </source>
</evidence>
<keyword evidence="7" id="KW-0325">Glycoprotein</keyword>
<evidence type="ECO:0000256" key="3">
    <source>
        <dbReference type="ARBA" id="ARBA00022536"/>
    </source>
</evidence>
<evidence type="ECO:0000313" key="11">
    <source>
        <dbReference type="EMBL" id="KAG5667912.1"/>
    </source>
</evidence>
<evidence type="ECO:0000259" key="10">
    <source>
        <dbReference type="PROSITE" id="PS50026"/>
    </source>
</evidence>
<dbReference type="InterPro" id="IPR050751">
    <property type="entry name" value="ECM_structural_protein"/>
</dbReference>
<feature type="domain" description="EGF-like" evidence="10">
    <location>
        <begin position="250"/>
        <end position="285"/>
    </location>
</feature>
<dbReference type="OrthoDB" id="7770115at2759"/>
<keyword evidence="3 8" id="KW-0245">EGF-like domain</keyword>